<keyword evidence="6" id="KW-0503">Monooxygenase</keyword>
<dbReference type="InterPro" id="IPR019774">
    <property type="entry name" value="Aromatic-AA_hydroxylase_C"/>
</dbReference>
<dbReference type="InterPro" id="IPR001273">
    <property type="entry name" value="ArAA_hydroxylase"/>
</dbReference>
<dbReference type="RefSeq" id="WP_192145378.1">
    <property type="nucleotide sequence ID" value="NZ_JACYXI010000001.1"/>
</dbReference>
<evidence type="ECO:0000256" key="5">
    <source>
        <dbReference type="ARBA" id="ARBA00023004"/>
    </source>
</evidence>
<dbReference type="Pfam" id="PF00351">
    <property type="entry name" value="Biopterin_H"/>
    <property type="match status" value="1"/>
</dbReference>
<feature type="domain" description="Biopterin-dependent aromatic amino acid hydroxylase family profile" evidence="7">
    <location>
        <begin position="1"/>
        <end position="264"/>
    </location>
</feature>
<dbReference type="PANTHER" id="PTHR11473">
    <property type="entry name" value="AROMATIC AMINO ACID HYDROXYLASE"/>
    <property type="match status" value="1"/>
</dbReference>
<dbReference type="Proteomes" id="UP000632063">
    <property type="component" value="Unassembled WGS sequence"/>
</dbReference>
<reference evidence="9" key="1">
    <citation type="submission" date="2020-09" db="EMBL/GenBank/DDBJ databases">
        <title>The genome sequence of strain Labrenzia suaedae 4C16A.</title>
        <authorList>
            <person name="Liu Y."/>
        </authorList>
    </citation>
    <scope>NUCLEOTIDE SEQUENCE [LARGE SCALE GENOMIC DNA]</scope>
    <source>
        <strain evidence="9">4C16A</strain>
    </source>
</reference>
<comment type="caution">
    <text evidence="8">The sequence shown here is derived from an EMBL/GenBank/DDBJ whole genome shotgun (WGS) entry which is preliminary data.</text>
</comment>
<reference evidence="8 9" key="2">
    <citation type="journal article" date="2021" name="Int. J. Syst. Evol. Microbiol.">
        <title>Roseibium litorale sp. nov., isolated from a tidal flat sediment and proposal for the reclassification of Labrenzia polysiphoniae as Roseibium polysiphoniae comb. nov.</title>
        <authorList>
            <person name="Liu Y."/>
            <person name="Pei T."/>
            <person name="Du J."/>
            <person name="Chao M."/>
            <person name="Deng M.R."/>
            <person name="Zhu H."/>
        </authorList>
    </citation>
    <scope>NUCLEOTIDE SEQUENCE [LARGE SCALE GENOMIC DNA]</scope>
    <source>
        <strain evidence="8 9">4C16A</strain>
    </source>
</reference>
<accession>A0ABR9CIA9</accession>
<sequence>MAKTSAYTAKIPGPDGRIAYTDEENGVWRDLYARQEPNVRKMAAPDYLAGFDKLALPADRVPQCAEVSEVLGRHTGWKVEPVPALIGFGRFYSMLASRTFPAASFIRSREDFDYIKEPDIFHEIFGHTPMLTDPRFAAFSEAIGKAGQKLEPKDYSWLIRLYWFTIEFGLTKVDGVYKSLGSGLASSPTELPHSVSGPNVIRRPFDVIDILRTPYRIDIHQPLYYVLENVDDLFKAAERDLAADIRKAQSLGLFAPLYPVEKSA</sequence>
<dbReference type="NCBIfam" id="NF008877">
    <property type="entry name" value="PRK11913.1-2"/>
    <property type="match status" value="1"/>
</dbReference>
<evidence type="ECO:0000259" key="7">
    <source>
        <dbReference type="PROSITE" id="PS51410"/>
    </source>
</evidence>
<dbReference type="PRINTS" id="PR00372">
    <property type="entry name" value="FYWHYDRXLASE"/>
</dbReference>
<dbReference type="InterPro" id="IPR036951">
    <property type="entry name" value="ArAA_hydroxylase_sf"/>
</dbReference>
<gene>
    <name evidence="8" type="ORF">IG616_00480</name>
</gene>
<evidence type="ECO:0000256" key="1">
    <source>
        <dbReference type="ARBA" id="ARBA00001954"/>
    </source>
</evidence>
<dbReference type="PANTHER" id="PTHR11473:SF24">
    <property type="entry name" value="PHENYLALANINE-4-HYDROXYLASE"/>
    <property type="match status" value="1"/>
</dbReference>
<dbReference type="PROSITE" id="PS51410">
    <property type="entry name" value="BH4_AAA_HYDROXYL_2"/>
    <property type="match status" value="1"/>
</dbReference>
<evidence type="ECO:0000256" key="3">
    <source>
        <dbReference type="ARBA" id="ARBA00022723"/>
    </source>
</evidence>
<evidence type="ECO:0000313" key="9">
    <source>
        <dbReference type="Proteomes" id="UP000632063"/>
    </source>
</evidence>
<organism evidence="8 9">
    <name type="scientific">Roseibium litorale</name>
    <dbReference type="NCBI Taxonomy" id="2803841"/>
    <lineage>
        <taxon>Bacteria</taxon>
        <taxon>Pseudomonadati</taxon>
        <taxon>Pseudomonadota</taxon>
        <taxon>Alphaproteobacteria</taxon>
        <taxon>Hyphomicrobiales</taxon>
        <taxon>Stappiaceae</taxon>
        <taxon>Roseibium</taxon>
    </lineage>
</organism>
<dbReference type="Gene3D" id="1.10.800.10">
    <property type="entry name" value="Aromatic amino acid hydroxylase"/>
    <property type="match status" value="1"/>
</dbReference>
<proteinExistence type="inferred from homology"/>
<keyword evidence="4 8" id="KW-0560">Oxidoreductase</keyword>
<protein>
    <submittedName>
        <fullName evidence="8">Phenylalanine 4-monooxygenase</fullName>
        <ecNumber evidence="8">1.14.16.1</ecNumber>
    </submittedName>
</protein>
<evidence type="ECO:0000256" key="4">
    <source>
        <dbReference type="ARBA" id="ARBA00023002"/>
    </source>
</evidence>
<comment type="cofactor">
    <cofactor evidence="1">
        <name>Fe(2+)</name>
        <dbReference type="ChEBI" id="CHEBI:29033"/>
    </cofactor>
</comment>
<dbReference type="GO" id="GO:0004505">
    <property type="term" value="F:phenylalanine 4-monooxygenase activity"/>
    <property type="evidence" value="ECO:0007669"/>
    <property type="project" value="UniProtKB-EC"/>
</dbReference>
<evidence type="ECO:0000256" key="2">
    <source>
        <dbReference type="ARBA" id="ARBA00009712"/>
    </source>
</evidence>
<dbReference type="SUPFAM" id="SSF56534">
    <property type="entry name" value="Aromatic aminoacid monoxygenases, catalytic and oligomerization domains"/>
    <property type="match status" value="1"/>
</dbReference>
<keyword evidence="9" id="KW-1185">Reference proteome</keyword>
<name>A0ABR9CIA9_9HYPH</name>
<dbReference type="EMBL" id="JACYXI010000001">
    <property type="protein sequence ID" value="MBD8890007.1"/>
    <property type="molecule type" value="Genomic_DNA"/>
</dbReference>
<evidence type="ECO:0000313" key="8">
    <source>
        <dbReference type="EMBL" id="MBD8890007.1"/>
    </source>
</evidence>
<comment type="similarity">
    <text evidence="2">Belongs to the biopterin-dependent aromatic amino acid hydroxylase family.</text>
</comment>
<evidence type="ECO:0000256" key="6">
    <source>
        <dbReference type="ARBA" id="ARBA00023033"/>
    </source>
</evidence>
<dbReference type="EC" id="1.14.16.1" evidence="8"/>
<keyword evidence="5" id="KW-0408">Iron</keyword>
<keyword evidence="3" id="KW-0479">Metal-binding</keyword>
<dbReference type="InterPro" id="IPR036329">
    <property type="entry name" value="Aro-AA_hydroxylase_C_sf"/>
</dbReference>